<dbReference type="PATRIC" id="fig|1354791.3.peg.1446"/>
<dbReference type="Proteomes" id="UP000019442">
    <property type="component" value="Chromosome"/>
</dbReference>
<gene>
    <name evidence="1" type="ORF">M911_05030</name>
</gene>
<dbReference type="HOGENOM" id="CLU_484648_0_0_6"/>
<proteinExistence type="predicted"/>
<reference evidence="1 2" key="1">
    <citation type="journal article" date="2014" name="J Genomics">
        <title>Draft Genome Sequence of the Extremely Halophilic Phototrophic Purple Sulfur Bacterium Halorhodospira halochloris.</title>
        <authorList>
            <person name="Singh K.S."/>
            <person name="Kirksey J."/>
            <person name="Hoff W.D."/>
            <person name="Deole R."/>
        </authorList>
    </citation>
    <scope>NUCLEOTIDE SEQUENCE [LARGE SCALE GENOMIC DNA]</scope>
    <source>
        <strain evidence="1 2">A</strain>
    </source>
</reference>
<protein>
    <submittedName>
        <fullName evidence="1">Uncharacterized protein</fullName>
    </submittedName>
</protein>
<name>W8KNB8_9GAMM</name>
<evidence type="ECO:0000313" key="2">
    <source>
        <dbReference type="Proteomes" id="UP000019442"/>
    </source>
</evidence>
<dbReference type="AlphaFoldDB" id="W8KNB8"/>
<accession>W8KNB8</accession>
<keyword evidence="2" id="KW-1185">Reference proteome</keyword>
<dbReference type="EMBL" id="CP007268">
    <property type="protein sequence ID" value="AHK80623.1"/>
    <property type="molecule type" value="Genomic_DNA"/>
</dbReference>
<sequence length="562" mass="60171">MGGLELSNGIDLSNGSTFSLKVGSSNAVSLAENYQSQDAFLGAIQSIEGIESATVEGDKLIISSTEKGESAQLSLTYFSVKEPGEETTINLAENVDVATGVDALTSFSIMSSPGITGIDLEAGYFVLKNPSDAYVEGNVDDQLKAGFEAPNEEKYGANQITLNIDQFNNDVSLQVFGMTLGGDMQRSDTLKLHGLGDLGEKSAEEALLDVISTIEVAHGQSQYANIFQDKSFLSVKLAFEAGGSIELIDLVALDVKVGGTIEQDEQSIDKTVEHAVNEALGTSILSYDYKEVENDARLTLIQLLGDNLDVLEYKADYPDSIEDPIILGEVYQQSSEGAYPALLHIDLKGLDLEDGLDLSGQSTFSLKVGGDVVRVLNEKYEDTNQFLTAITNIEGVESAWVDNGGLVVSSDGRGSDARLELVSFEVVELDDETTVDLADGVEPASGEDGEPATPWSATFTLDEEGAKGSYNFAITIKEKDGDSVFNFCTSNPLPDSNYSVSEQPYKVLEHLIAAFDYENGIDGAGLFNVTSSAETNFTITAQEENIQYEVALEVIHVPEANG</sequence>
<dbReference type="KEGG" id="hhc:M911_05030"/>
<organism evidence="1 2">
    <name type="scientific">Ectothiorhodospira haloalkaliphila</name>
    <dbReference type="NCBI Taxonomy" id="421628"/>
    <lineage>
        <taxon>Bacteria</taxon>
        <taxon>Pseudomonadati</taxon>
        <taxon>Pseudomonadota</taxon>
        <taxon>Gammaproteobacteria</taxon>
        <taxon>Chromatiales</taxon>
        <taxon>Ectothiorhodospiraceae</taxon>
        <taxon>Ectothiorhodospira</taxon>
    </lineage>
</organism>
<evidence type="ECO:0000313" key="1">
    <source>
        <dbReference type="EMBL" id="AHK80623.1"/>
    </source>
</evidence>
<reference evidence="2" key="2">
    <citation type="submission" date="2014-02" db="EMBL/GenBank/DDBJ databases">
        <title>Draft Genome Sequence of extremely halophilic bacteria Halorhodospira halochloris.</title>
        <authorList>
            <person name="Singh K.S."/>
        </authorList>
    </citation>
    <scope>NUCLEOTIDE SEQUENCE [LARGE SCALE GENOMIC DNA]</scope>
    <source>
        <strain evidence="2">A</strain>
    </source>
</reference>